<evidence type="ECO:0000259" key="1">
    <source>
        <dbReference type="Pfam" id="PF02627"/>
    </source>
</evidence>
<dbReference type="PANTHER" id="PTHR34846">
    <property type="entry name" value="4-CARBOXYMUCONOLACTONE DECARBOXYLASE FAMILY PROTEIN (AFU_ORTHOLOGUE AFUA_6G11590)"/>
    <property type="match status" value="1"/>
</dbReference>
<proteinExistence type="predicted"/>
<sequence>MSRLPHLTPDDLDAEQRVLYDTITGGPRAAGPQRFPLVDAAGALTGPFNAMLVAPPAGHALQGLGAAIRYGTTLTDRIRELAILAVAARWDCAFERYAHEPHARAAGITGAQVEAVRGGALPDLADETERAALRFVSALLRDEDVDDATYAEIVPIIGNRMAVELTTLVGYYATLALQLRVFRVTEPGGSRHR</sequence>
<name>A0A9Y2JK64_9PSEU</name>
<dbReference type="EMBL" id="CP127295">
    <property type="protein sequence ID" value="WIX98808.1"/>
    <property type="molecule type" value="Genomic_DNA"/>
</dbReference>
<protein>
    <submittedName>
        <fullName evidence="2">Carboxymuconolactone decarboxylase family protein</fullName>
    </submittedName>
</protein>
<dbReference type="SUPFAM" id="SSF69118">
    <property type="entry name" value="AhpD-like"/>
    <property type="match status" value="1"/>
</dbReference>
<dbReference type="Pfam" id="PF02627">
    <property type="entry name" value="CMD"/>
    <property type="match status" value="1"/>
</dbReference>
<reference evidence="2 3" key="1">
    <citation type="submission" date="2023-06" db="EMBL/GenBank/DDBJ databases">
        <authorList>
            <person name="Oyuntsetseg B."/>
            <person name="Kim S.B."/>
        </authorList>
    </citation>
    <scope>NUCLEOTIDE SEQUENCE [LARGE SCALE GENOMIC DNA]</scope>
    <source>
        <strain evidence="2 3">4-36</strain>
    </source>
</reference>
<gene>
    <name evidence="2" type="ORF">QRX60_32725</name>
</gene>
<organism evidence="2 3">
    <name type="scientific">Amycolatopsis mongoliensis</name>
    <dbReference type="NCBI Taxonomy" id="715475"/>
    <lineage>
        <taxon>Bacteria</taxon>
        <taxon>Bacillati</taxon>
        <taxon>Actinomycetota</taxon>
        <taxon>Actinomycetes</taxon>
        <taxon>Pseudonocardiales</taxon>
        <taxon>Pseudonocardiaceae</taxon>
        <taxon>Amycolatopsis</taxon>
    </lineage>
</organism>
<accession>A0A9Y2JK64</accession>
<dbReference type="AlphaFoldDB" id="A0A9Y2JK64"/>
<feature type="domain" description="Carboxymuconolactone decarboxylase-like" evidence="1">
    <location>
        <begin position="55"/>
        <end position="136"/>
    </location>
</feature>
<dbReference type="RefSeq" id="WP_285995291.1">
    <property type="nucleotide sequence ID" value="NZ_CP127295.1"/>
</dbReference>
<evidence type="ECO:0000313" key="2">
    <source>
        <dbReference type="EMBL" id="WIX98808.1"/>
    </source>
</evidence>
<dbReference type="GO" id="GO:0051920">
    <property type="term" value="F:peroxiredoxin activity"/>
    <property type="evidence" value="ECO:0007669"/>
    <property type="project" value="InterPro"/>
</dbReference>
<dbReference type="Gene3D" id="1.20.1290.10">
    <property type="entry name" value="AhpD-like"/>
    <property type="match status" value="1"/>
</dbReference>
<dbReference type="KEGG" id="amog:QRX60_32725"/>
<keyword evidence="3" id="KW-1185">Reference proteome</keyword>
<dbReference type="Proteomes" id="UP001239397">
    <property type="component" value="Chromosome"/>
</dbReference>
<dbReference type="InterPro" id="IPR003779">
    <property type="entry name" value="CMD-like"/>
</dbReference>
<evidence type="ECO:0000313" key="3">
    <source>
        <dbReference type="Proteomes" id="UP001239397"/>
    </source>
</evidence>
<dbReference type="InterPro" id="IPR029032">
    <property type="entry name" value="AhpD-like"/>
</dbReference>
<dbReference type="PANTHER" id="PTHR34846:SF11">
    <property type="entry name" value="4-CARBOXYMUCONOLACTONE DECARBOXYLASE FAMILY PROTEIN (AFU_ORTHOLOGUE AFUA_6G11590)"/>
    <property type="match status" value="1"/>
</dbReference>